<protein>
    <recommendedName>
        <fullName evidence="1">SnoaL-like domain-containing protein</fullName>
    </recommendedName>
</protein>
<evidence type="ECO:0000313" key="3">
    <source>
        <dbReference type="Proteomes" id="UP000629365"/>
    </source>
</evidence>
<name>A0ABQ1RGN5_9MICO</name>
<dbReference type="InterPro" id="IPR037401">
    <property type="entry name" value="SnoaL-like"/>
</dbReference>
<organism evidence="2 3">
    <name type="scientific">Microbacterium murale</name>
    <dbReference type="NCBI Taxonomy" id="1081040"/>
    <lineage>
        <taxon>Bacteria</taxon>
        <taxon>Bacillati</taxon>
        <taxon>Actinomycetota</taxon>
        <taxon>Actinomycetes</taxon>
        <taxon>Micrococcales</taxon>
        <taxon>Microbacteriaceae</taxon>
        <taxon>Microbacterium</taxon>
    </lineage>
</organism>
<evidence type="ECO:0000259" key="1">
    <source>
        <dbReference type="Pfam" id="PF12680"/>
    </source>
</evidence>
<gene>
    <name evidence="2" type="ORF">GCM10007269_11170</name>
</gene>
<comment type="caution">
    <text evidence="2">The sequence shown here is derived from an EMBL/GenBank/DDBJ whole genome shotgun (WGS) entry which is preliminary data.</text>
</comment>
<dbReference type="Pfam" id="PF12680">
    <property type="entry name" value="SnoaL_2"/>
    <property type="match status" value="1"/>
</dbReference>
<sequence>MIIPIISTQSEENPLSESTITQDAVIAEWITAANTHGRAEFLSFFTADAVLDDPSVGEVFEGHEGVGRYFDTYFIGYNTQTRLVGAEPRDGFLHVEVDFTGDFPGGQTGGTFDVTLAGERIAHVRADLI</sequence>
<dbReference type="Proteomes" id="UP000629365">
    <property type="component" value="Unassembled WGS sequence"/>
</dbReference>
<dbReference type="EMBL" id="BMCM01000001">
    <property type="protein sequence ID" value="GGD69788.1"/>
    <property type="molecule type" value="Genomic_DNA"/>
</dbReference>
<feature type="domain" description="SnoaL-like" evidence="1">
    <location>
        <begin position="27"/>
        <end position="114"/>
    </location>
</feature>
<dbReference type="Gene3D" id="3.10.450.50">
    <property type="match status" value="1"/>
</dbReference>
<accession>A0ABQ1RGN5</accession>
<reference evidence="3" key="1">
    <citation type="journal article" date="2019" name="Int. J. Syst. Evol. Microbiol.">
        <title>The Global Catalogue of Microorganisms (GCM) 10K type strain sequencing project: providing services to taxonomists for standard genome sequencing and annotation.</title>
        <authorList>
            <consortium name="The Broad Institute Genomics Platform"/>
            <consortium name="The Broad Institute Genome Sequencing Center for Infectious Disease"/>
            <person name="Wu L."/>
            <person name="Ma J."/>
        </authorList>
    </citation>
    <scope>NUCLEOTIDE SEQUENCE [LARGE SCALE GENOMIC DNA]</scope>
    <source>
        <strain evidence="3">CCM 7640</strain>
    </source>
</reference>
<dbReference type="SUPFAM" id="SSF54427">
    <property type="entry name" value="NTF2-like"/>
    <property type="match status" value="1"/>
</dbReference>
<proteinExistence type="predicted"/>
<dbReference type="InterPro" id="IPR032710">
    <property type="entry name" value="NTF2-like_dom_sf"/>
</dbReference>
<keyword evidence="3" id="KW-1185">Reference proteome</keyword>
<evidence type="ECO:0000313" key="2">
    <source>
        <dbReference type="EMBL" id="GGD69788.1"/>
    </source>
</evidence>